<dbReference type="PROSITE" id="PS00344">
    <property type="entry name" value="GATA_ZN_FINGER_1"/>
    <property type="match status" value="1"/>
</dbReference>
<dbReference type="GO" id="GO:0008270">
    <property type="term" value="F:zinc ion binding"/>
    <property type="evidence" value="ECO:0007669"/>
    <property type="project" value="UniProtKB-KW"/>
</dbReference>
<feature type="compositionally biased region" description="Polar residues" evidence="9">
    <location>
        <begin position="93"/>
        <end position="122"/>
    </location>
</feature>
<sequence length="369" mass="40162">MTMVASSPLPLTANMGCASCRQLHADIKDCVAQLSDKLDQLRVRVETLFALRQPGYGVDVAVSAEGDKNTAERSITLKDEVVSECGTEEKETPSPSLLENSDTTVGNAESEATPTDNHNHALSGSRKRKPNREAVHRVEKINSSNNLLAQNLDSVVNEKPIEAAVKTDGFMYPAAALFDSFSLAANLMATGGANTAAQQNILSMLCQQPATAHPPPSSTPNSTEDGVNDLVMEIFPQEEEDTNNSNNSPSMSRCSNCLTTKTTAWRRDQTGKLVCNACGLYYRLHRTNRPVHMRKDIIQQRFRRRVKEDDAVSTNPQSVLSSLISISPSAAATFALLEQQHNTLQGNLNGQPLFEQQNALQAQNQTAPI</sequence>
<dbReference type="GO" id="GO:0045944">
    <property type="term" value="P:positive regulation of transcription by RNA polymerase II"/>
    <property type="evidence" value="ECO:0007669"/>
    <property type="project" value="TreeGrafter"/>
</dbReference>
<dbReference type="GO" id="GO:0000122">
    <property type="term" value="P:negative regulation of transcription by RNA polymerase II"/>
    <property type="evidence" value="ECO:0007669"/>
    <property type="project" value="TreeGrafter"/>
</dbReference>
<evidence type="ECO:0000256" key="1">
    <source>
        <dbReference type="ARBA" id="ARBA00004123"/>
    </source>
</evidence>
<feature type="compositionally biased region" description="Basic and acidic residues" evidence="9">
    <location>
        <begin position="83"/>
        <end position="92"/>
    </location>
</feature>
<dbReference type="AlphaFoldDB" id="A0A1I8ESY3"/>
<evidence type="ECO:0000256" key="6">
    <source>
        <dbReference type="ARBA" id="ARBA00023163"/>
    </source>
</evidence>
<dbReference type="InterPro" id="IPR013088">
    <property type="entry name" value="Znf_NHR/GATA"/>
</dbReference>
<dbReference type="WBParaSite" id="maker-PairedContig_4689-snap-gene-2.13-mRNA-1">
    <property type="protein sequence ID" value="maker-PairedContig_4689-snap-gene-2.13-mRNA-1"/>
    <property type="gene ID" value="maker-PairedContig_4689-snap-gene-2.13"/>
</dbReference>
<keyword evidence="7" id="KW-0539">Nucleus</keyword>
<dbReference type="PANTHER" id="PTHR10071:SF233">
    <property type="entry name" value="TRANSCRIPTION FACTOR ELT-6"/>
    <property type="match status" value="1"/>
</dbReference>
<evidence type="ECO:0000256" key="5">
    <source>
        <dbReference type="ARBA" id="ARBA00023015"/>
    </source>
</evidence>
<dbReference type="STRING" id="6293.A0A1I8ESY3"/>
<evidence type="ECO:0000256" key="7">
    <source>
        <dbReference type="ARBA" id="ARBA00023242"/>
    </source>
</evidence>
<evidence type="ECO:0000256" key="4">
    <source>
        <dbReference type="ARBA" id="ARBA00022833"/>
    </source>
</evidence>
<dbReference type="GO" id="GO:0045165">
    <property type="term" value="P:cell fate commitment"/>
    <property type="evidence" value="ECO:0007669"/>
    <property type="project" value="TreeGrafter"/>
</dbReference>
<dbReference type="GO" id="GO:0005634">
    <property type="term" value="C:nucleus"/>
    <property type="evidence" value="ECO:0007669"/>
    <property type="project" value="UniProtKB-SubCell"/>
</dbReference>
<comment type="subcellular location">
    <subcellularLocation>
        <location evidence="1">Nucleus</location>
    </subcellularLocation>
</comment>
<evidence type="ECO:0000256" key="8">
    <source>
        <dbReference type="PROSITE-ProRule" id="PRU00094"/>
    </source>
</evidence>
<evidence type="ECO:0000256" key="9">
    <source>
        <dbReference type="SAM" id="MobiDB-lite"/>
    </source>
</evidence>
<organism evidence="11">
    <name type="scientific">Wuchereria bancrofti</name>
    <dbReference type="NCBI Taxonomy" id="6293"/>
    <lineage>
        <taxon>Eukaryota</taxon>
        <taxon>Metazoa</taxon>
        <taxon>Ecdysozoa</taxon>
        <taxon>Nematoda</taxon>
        <taxon>Chromadorea</taxon>
        <taxon>Rhabditida</taxon>
        <taxon>Spirurina</taxon>
        <taxon>Spiruromorpha</taxon>
        <taxon>Filarioidea</taxon>
        <taxon>Onchocercidae</taxon>
        <taxon>Wuchereria</taxon>
    </lineage>
</organism>
<reference evidence="11" key="1">
    <citation type="submission" date="2016-11" db="UniProtKB">
        <authorList>
            <consortium name="WormBaseParasite"/>
        </authorList>
    </citation>
    <scope>IDENTIFICATION</scope>
    <source>
        <strain evidence="11">pt0022</strain>
    </source>
</reference>
<dbReference type="SMART" id="SM00401">
    <property type="entry name" value="ZnF_GATA"/>
    <property type="match status" value="1"/>
</dbReference>
<keyword evidence="3 8" id="KW-0863">Zinc-finger</keyword>
<feature type="domain" description="GATA-type" evidence="10">
    <location>
        <begin position="248"/>
        <end position="301"/>
    </location>
</feature>
<name>A0A1I8ESY3_WUCBA</name>
<protein>
    <submittedName>
        <fullName evidence="11">GATA-type domain-containing protein</fullName>
    </submittedName>
</protein>
<evidence type="ECO:0000259" key="10">
    <source>
        <dbReference type="PROSITE" id="PS50114"/>
    </source>
</evidence>
<dbReference type="CDD" id="cd00202">
    <property type="entry name" value="ZnF_GATA"/>
    <property type="match status" value="1"/>
</dbReference>
<feature type="region of interest" description="Disordered" evidence="9">
    <location>
        <begin position="83"/>
        <end position="131"/>
    </location>
</feature>
<dbReference type="SUPFAM" id="SSF57716">
    <property type="entry name" value="Glucocorticoid receptor-like (DNA-binding domain)"/>
    <property type="match status" value="1"/>
</dbReference>
<proteinExistence type="predicted"/>
<accession>A0A1I8ESY3</accession>
<dbReference type="Pfam" id="PF00320">
    <property type="entry name" value="GATA"/>
    <property type="match status" value="1"/>
</dbReference>
<evidence type="ECO:0000256" key="3">
    <source>
        <dbReference type="ARBA" id="ARBA00022771"/>
    </source>
</evidence>
<dbReference type="Gene3D" id="3.30.50.10">
    <property type="entry name" value="Erythroid Transcription Factor GATA-1, subunit A"/>
    <property type="match status" value="1"/>
</dbReference>
<keyword evidence="6" id="KW-0804">Transcription</keyword>
<dbReference type="InterPro" id="IPR039355">
    <property type="entry name" value="Transcription_factor_GATA"/>
</dbReference>
<evidence type="ECO:0000256" key="2">
    <source>
        <dbReference type="ARBA" id="ARBA00022723"/>
    </source>
</evidence>
<dbReference type="PROSITE" id="PS50114">
    <property type="entry name" value="GATA_ZN_FINGER_2"/>
    <property type="match status" value="1"/>
</dbReference>
<dbReference type="GO" id="GO:0000978">
    <property type="term" value="F:RNA polymerase II cis-regulatory region sequence-specific DNA binding"/>
    <property type="evidence" value="ECO:0007669"/>
    <property type="project" value="TreeGrafter"/>
</dbReference>
<keyword evidence="4" id="KW-0862">Zinc</keyword>
<dbReference type="PANTHER" id="PTHR10071">
    <property type="entry name" value="TRANSCRIPTION FACTOR GATA FAMILY MEMBER"/>
    <property type="match status" value="1"/>
</dbReference>
<dbReference type="InterPro" id="IPR000679">
    <property type="entry name" value="Znf_GATA"/>
</dbReference>
<dbReference type="PRINTS" id="PR00619">
    <property type="entry name" value="GATAZNFINGER"/>
</dbReference>
<keyword evidence="5" id="KW-0805">Transcription regulation</keyword>
<keyword evidence="2" id="KW-0479">Metal-binding</keyword>
<evidence type="ECO:0000313" key="11">
    <source>
        <dbReference type="WBParaSite" id="maker-PairedContig_4689-snap-gene-2.13-mRNA-1"/>
    </source>
</evidence>
<dbReference type="GO" id="GO:0000981">
    <property type="term" value="F:DNA-binding transcription factor activity, RNA polymerase II-specific"/>
    <property type="evidence" value="ECO:0007669"/>
    <property type="project" value="TreeGrafter"/>
</dbReference>